<comment type="similarity">
    <text evidence="2">Belongs to the BUD31 (G10) family.</text>
</comment>
<evidence type="ECO:0000313" key="9">
    <source>
        <dbReference type="Proteomes" id="UP000249619"/>
    </source>
</evidence>
<reference evidence="9" key="1">
    <citation type="submission" date="2018-05" db="EMBL/GenBank/DDBJ databases">
        <title>Draft genome sequence of Stemphylium lycopersici strain CIDEFI 213.</title>
        <authorList>
            <person name="Medina R."/>
            <person name="Franco M.E.E."/>
            <person name="Lucentini C.G."/>
            <person name="Saparrat M.C.N."/>
            <person name="Balatti P.A."/>
        </authorList>
    </citation>
    <scope>NUCLEOTIDE SEQUENCE [LARGE SCALE GENOMIC DNA]</scope>
    <source>
        <strain evidence="9">CIDEFI 213</strain>
    </source>
</reference>
<dbReference type="Gene3D" id="3.30.1360.10">
    <property type="entry name" value="RNA polymerase, RBP11-like subunit"/>
    <property type="match status" value="1"/>
</dbReference>
<dbReference type="InterPro" id="IPR009025">
    <property type="entry name" value="RBP11-like_dimer"/>
</dbReference>
<proteinExistence type="inferred from homology"/>
<dbReference type="PANTHER" id="PTHR19411">
    <property type="entry name" value="PROTEIN BUD31-RELATED"/>
    <property type="match status" value="1"/>
</dbReference>
<evidence type="ECO:0000256" key="5">
    <source>
        <dbReference type="ARBA" id="ARBA00023242"/>
    </source>
</evidence>
<evidence type="ECO:0000256" key="2">
    <source>
        <dbReference type="ARBA" id="ARBA00005287"/>
    </source>
</evidence>
<dbReference type="Pfam" id="PF01125">
    <property type="entry name" value="BUD31"/>
    <property type="match status" value="1"/>
</dbReference>
<dbReference type="AlphaFoldDB" id="A0A364NAL4"/>
<evidence type="ECO:0000313" key="8">
    <source>
        <dbReference type="EMBL" id="RAR14213.1"/>
    </source>
</evidence>
<comment type="subcellular location">
    <subcellularLocation>
        <location evidence="1">Nucleus</location>
    </subcellularLocation>
</comment>
<feature type="region of interest" description="Disordered" evidence="6">
    <location>
        <begin position="257"/>
        <end position="282"/>
    </location>
</feature>
<dbReference type="PROSITE" id="PS01154">
    <property type="entry name" value="RNA_POL_L_13KD"/>
    <property type="match status" value="1"/>
</dbReference>
<dbReference type="InterPro" id="IPR022905">
    <property type="entry name" value="Rpo11-like"/>
</dbReference>
<gene>
    <name evidence="8" type="ORF">DDE83_002480</name>
</gene>
<sequence length="282" mass="32241">MPGATQESTPVQILDPTSETNEEIDPSVDRDRIRVLSGSTETAASFQFDGEDHTLGNALRYIIHKNPDVEFCGYSIPHPSEAKMNLRIQTYEKGLEDLMAMCDVVEKKFTIARDDFVNKMEDLALTTPPARLFTMPPVRTARASRKAPPEGFDDIEDTLLEFQNKMKDAENASHEGKKKYEMTWPIFQITHQRSRYIYDLYYEKEAISKQLYDYLLKNGYADAMLIAKWKKQGYEKRESTLVGRAIAPHHIDKRRQLGRGSKRLPLEHGAGGILGEHHHGEE</sequence>
<evidence type="ECO:0000256" key="6">
    <source>
        <dbReference type="SAM" id="MobiDB-lite"/>
    </source>
</evidence>
<dbReference type="Proteomes" id="UP000249619">
    <property type="component" value="Unassembled WGS sequence"/>
</dbReference>
<keyword evidence="5" id="KW-0539">Nucleus</keyword>
<dbReference type="GO" id="GO:0000398">
    <property type="term" value="P:mRNA splicing, via spliceosome"/>
    <property type="evidence" value="ECO:0007669"/>
    <property type="project" value="TreeGrafter"/>
</dbReference>
<dbReference type="GO" id="GO:0055029">
    <property type="term" value="C:nuclear DNA-directed RNA polymerase complex"/>
    <property type="evidence" value="ECO:0007669"/>
    <property type="project" value="UniProtKB-ARBA"/>
</dbReference>
<dbReference type="PRINTS" id="PR00322">
    <property type="entry name" value="G10"/>
</dbReference>
<dbReference type="PANTHER" id="PTHR19411:SF0">
    <property type="entry name" value="PROTEIN BUD31 HOMOLOG"/>
    <property type="match status" value="1"/>
</dbReference>
<dbReference type="GO" id="GO:0003677">
    <property type="term" value="F:DNA binding"/>
    <property type="evidence" value="ECO:0007669"/>
    <property type="project" value="InterPro"/>
</dbReference>
<dbReference type="GO" id="GO:0006351">
    <property type="term" value="P:DNA-templated transcription"/>
    <property type="evidence" value="ECO:0007669"/>
    <property type="project" value="InterPro"/>
</dbReference>
<keyword evidence="9" id="KW-1185">Reference proteome</keyword>
<keyword evidence="4" id="KW-0804">Transcription</keyword>
<dbReference type="InterPro" id="IPR036603">
    <property type="entry name" value="RBP11-like"/>
</dbReference>
<accession>A0A364NAL4</accession>
<name>A0A364NAL4_STELY</name>
<dbReference type="InterPro" id="IPR033898">
    <property type="entry name" value="RNAP_AC19"/>
</dbReference>
<dbReference type="STRING" id="183478.A0A364NAL4"/>
<keyword evidence="3" id="KW-0240">DNA-directed RNA polymerase</keyword>
<dbReference type="InterPro" id="IPR001748">
    <property type="entry name" value="BUD31"/>
</dbReference>
<dbReference type="InterPro" id="IPR008193">
    <property type="entry name" value="RNA_pol_Rpb11_13-16kDa_CS"/>
</dbReference>
<dbReference type="HAMAP" id="MF_00261">
    <property type="entry name" value="RNApol_arch_Rpo11"/>
    <property type="match status" value="1"/>
</dbReference>
<organism evidence="8 9">
    <name type="scientific">Stemphylium lycopersici</name>
    <name type="common">Tomato gray leaf spot disease fungus</name>
    <name type="synonym">Thyrospora lycopersici</name>
    <dbReference type="NCBI Taxonomy" id="183478"/>
    <lineage>
        <taxon>Eukaryota</taxon>
        <taxon>Fungi</taxon>
        <taxon>Dikarya</taxon>
        <taxon>Ascomycota</taxon>
        <taxon>Pezizomycotina</taxon>
        <taxon>Dothideomycetes</taxon>
        <taxon>Pleosporomycetidae</taxon>
        <taxon>Pleosporales</taxon>
        <taxon>Pleosporineae</taxon>
        <taxon>Pleosporaceae</taxon>
        <taxon>Stemphylium</taxon>
    </lineage>
</organism>
<dbReference type="Pfam" id="PF13656">
    <property type="entry name" value="RNA_pol_L_2"/>
    <property type="match status" value="1"/>
</dbReference>
<dbReference type="GO" id="GO:0003899">
    <property type="term" value="F:DNA-directed RNA polymerase activity"/>
    <property type="evidence" value="ECO:0007669"/>
    <property type="project" value="UniProtKB-EC"/>
</dbReference>
<dbReference type="CDD" id="cd07029">
    <property type="entry name" value="RNAP_I_III_AC19"/>
    <property type="match status" value="1"/>
</dbReference>
<dbReference type="EC" id="2.7.7.6" evidence="8"/>
<dbReference type="EMBL" id="QGDH01000025">
    <property type="protein sequence ID" value="RAR14213.1"/>
    <property type="molecule type" value="Genomic_DNA"/>
</dbReference>
<comment type="caution">
    <text evidence="8">The sequence shown here is derived from an EMBL/GenBank/DDBJ whole genome shotgun (WGS) entry which is preliminary data.</text>
</comment>
<feature type="compositionally biased region" description="Polar residues" evidence="6">
    <location>
        <begin position="1"/>
        <end position="19"/>
    </location>
</feature>
<dbReference type="GO" id="GO:0005681">
    <property type="term" value="C:spliceosomal complex"/>
    <property type="evidence" value="ECO:0007669"/>
    <property type="project" value="TreeGrafter"/>
</dbReference>
<keyword evidence="8" id="KW-0808">Transferase</keyword>
<feature type="domain" description="DNA-directed RNA polymerase RBP11-like dimerisation" evidence="7">
    <location>
        <begin position="44"/>
        <end position="107"/>
    </location>
</feature>
<evidence type="ECO:0000256" key="4">
    <source>
        <dbReference type="ARBA" id="ARBA00023163"/>
    </source>
</evidence>
<dbReference type="GO" id="GO:0046983">
    <property type="term" value="F:protein dimerization activity"/>
    <property type="evidence" value="ECO:0007669"/>
    <property type="project" value="InterPro"/>
</dbReference>
<protein>
    <submittedName>
        <fullName evidence="8">Cell cycle control protein cwf14</fullName>
        <ecNumber evidence="8">2.7.7.6</ecNumber>
    </submittedName>
</protein>
<evidence type="ECO:0000256" key="3">
    <source>
        <dbReference type="ARBA" id="ARBA00022478"/>
    </source>
</evidence>
<evidence type="ECO:0000256" key="1">
    <source>
        <dbReference type="ARBA" id="ARBA00004123"/>
    </source>
</evidence>
<evidence type="ECO:0000259" key="7">
    <source>
        <dbReference type="Pfam" id="PF13656"/>
    </source>
</evidence>
<keyword evidence="8" id="KW-0548">Nucleotidyltransferase</keyword>
<dbReference type="SUPFAM" id="SSF55257">
    <property type="entry name" value="RBP11-like subunits of RNA polymerase"/>
    <property type="match status" value="1"/>
</dbReference>
<feature type="region of interest" description="Disordered" evidence="6">
    <location>
        <begin position="1"/>
        <end position="30"/>
    </location>
</feature>